<accession>A0A0X8HRJ9</accession>
<comment type="subcellular location">
    <subcellularLocation>
        <location evidence="1">Membrane</location>
        <topology evidence="1">Multi-pass membrane protein</topology>
    </subcellularLocation>
</comment>
<dbReference type="GO" id="GO:0016020">
    <property type="term" value="C:membrane"/>
    <property type="evidence" value="ECO:0007669"/>
    <property type="project" value="UniProtKB-SubCell"/>
</dbReference>
<dbReference type="EMBL" id="CP014243">
    <property type="protein sequence ID" value="AMD20149.1"/>
    <property type="molecule type" value="Genomic_DNA"/>
</dbReference>
<evidence type="ECO:0000256" key="2">
    <source>
        <dbReference type="ARBA" id="ARBA00007018"/>
    </source>
</evidence>
<evidence type="ECO:0000256" key="5">
    <source>
        <dbReference type="ARBA" id="ARBA00023136"/>
    </source>
</evidence>
<evidence type="ECO:0000256" key="1">
    <source>
        <dbReference type="ARBA" id="ARBA00004141"/>
    </source>
</evidence>
<gene>
    <name evidence="8" type="ORF">AW171_hschr32021</name>
</gene>
<proteinExistence type="inferred from homology"/>
<evidence type="ECO:0000256" key="6">
    <source>
        <dbReference type="PIRSR" id="PIRSR604254-1"/>
    </source>
</evidence>
<name>A0A0X8HRJ9_9SACH</name>
<keyword evidence="9" id="KW-1185">Reference proteome</keyword>
<dbReference type="GeneID" id="28723384"/>
<dbReference type="RefSeq" id="XP_017987145.1">
    <property type="nucleotide sequence ID" value="XM_018130967.1"/>
</dbReference>
<dbReference type="PANTHER" id="PTHR20855:SF52">
    <property type="entry name" value="ADIPONECTIN RECEPTOR PROTEIN"/>
    <property type="match status" value="1"/>
</dbReference>
<feature type="transmembrane region" description="Helical" evidence="7">
    <location>
        <begin position="218"/>
        <end position="242"/>
    </location>
</feature>
<reference evidence="8 9" key="1">
    <citation type="submission" date="2016-01" db="EMBL/GenBank/DDBJ databases">
        <title>Genome sequence of the yeast Holleya sinecauda.</title>
        <authorList>
            <person name="Dietrich F.S."/>
        </authorList>
    </citation>
    <scope>NUCLEOTIDE SEQUENCE [LARGE SCALE GENOMIC DNA]</scope>
    <source>
        <strain evidence="8 9">ATCC 58844</strain>
    </source>
</reference>
<evidence type="ECO:0000313" key="9">
    <source>
        <dbReference type="Proteomes" id="UP000243052"/>
    </source>
</evidence>
<feature type="transmembrane region" description="Helical" evidence="7">
    <location>
        <begin position="90"/>
        <end position="110"/>
    </location>
</feature>
<organism evidence="8 9">
    <name type="scientific">Eremothecium sinecaudum</name>
    <dbReference type="NCBI Taxonomy" id="45286"/>
    <lineage>
        <taxon>Eukaryota</taxon>
        <taxon>Fungi</taxon>
        <taxon>Dikarya</taxon>
        <taxon>Ascomycota</taxon>
        <taxon>Saccharomycotina</taxon>
        <taxon>Saccharomycetes</taxon>
        <taxon>Saccharomycetales</taxon>
        <taxon>Saccharomycetaceae</taxon>
        <taxon>Eremothecium</taxon>
    </lineage>
</organism>
<feature type="transmembrane region" description="Helical" evidence="7">
    <location>
        <begin position="187"/>
        <end position="206"/>
    </location>
</feature>
<feature type="binding site" evidence="6">
    <location>
        <position position="289"/>
    </location>
    <ligand>
        <name>Zn(2+)</name>
        <dbReference type="ChEBI" id="CHEBI:29105"/>
    </ligand>
</feature>
<comment type="similarity">
    <text evidence="2">Belongs to the ADIPOR family.</text>
</comment>
<evidence type="ECO:0000256" key="3">
    <source>
        <dbReference type="ARBA" id="ARBA00022692"/>
    </source>
</evidence>
<keyword evidence="6" id="KW-0862">Zinc</keyword>
<evidence type="ECO:0000256" key="4">
    <source>
        <dbReference type="ARBA" id="ARBA00022989"/>
    </source>
</evidence>
<feature type="binding site" evidence="6">
    <location>
        <position position="293"/>
    </location>
    <ligand>
        <name>Zn(2+)</name>
        <dbReference type="ChEBI" id="CHEBI:29105"/>
    </ligand>
</feature>
<feature type="transmembrane region" description="Helical" evidence="7">
    <location>
        <begin position="254"/>
        <end position="271"/>
    </location>
</feature>
<keyword evidence="6" id="KW-0479">Metal-binding</keyword>
<dbReference type="STRING" id="45286.A0A0X8HRJ9"/>
<keyword evidence="5 7" id="KW-0472">Membrane</keyword>
<feature type="binding site" evidence="6">
    <location>
        <position position="143"/>
    </location>
    <ligand>
        <name>Zn(2+)</name>
        <dbReference type="ChEBI" id="CHEBI:29105"/>
    </ligand>
</feature>
<evidence type="ECO:0000313" key="8">
    <source>
        <dbReference type="EMBL" id="AMD20149.1"/>
    </source>
</evidence>
<keyword evidence="3 7" id="KW-0812">Transmembrane</keyword>
<dbReference type="GO" id="GO:0006882">
    <property type="term" value="P:intracellular zinc ion homeostasis"/>
    <property type="evidence" value="ECO:0007669"/>
    <property type="project" value="TreeGrafter"/>
</dbReference>
<dbReference type="Proteomes" id="UP000243052">
    <property type="component" value="Chromosome iii"/>
</dbReference>
<dbReference type="Pfam" id="PF03006">
    <property type="entry name" value="HlyIII"/>
    <property type="match status" value="1"/>
</dbReference>
<dbReference type="PANTHER" id="PTHR20855">
    <property type="entry name" value="ADIPOR/PROGESTIN RECEPTOR-RELATED"/>
    <property type="match status" value="1"/>
</dbReference>
<dbReference type="AlphaFoldDB" id="A0A0X8HRJ9"/>
<dbReference type="OrthoDB" id="529367at2759"/>
<feature type="transmembrane region" description="Helical" evidence="7">
    <location>
        <begin position="161"/>
        <end position="180"/>
    </location>
</feature>
<sequence>MKNHESKAYRGKIPPTGIDYKLKMRKLGNETSVKTTNPALKKIRKLCGWNELPLWQRDNEHIWHGYVIETKSFKGSLDSLFYLHNESVNIYSHLLPGLCFLFIFIFDKYFVHKFATTSLMDYIMLDIFFLGAFSCLALSSTYHCLKSHSLQVALIGNKLDYLGIVLLISSSMISIYYFGFFDNKSMFYGFSGITLLFGILCAIVSLKSKFRSREWRPYRAGIFVAFGLSAVFPILTGFGYYGIVQTTNRIQLKWILFEALFYIFGAFLYGIRFPEMLAPGSFDIWGHSHQLFHVMVVFGALCHLKALLLCYNFVHSSITFPFL</sequence>
<evidence type="ECO:0000256" key="7">
    <source>
        <dbReference type="SAM" id="Phobius"/>
    </source>
</evidence>
<feature type="transmembrane region" description="Helical" evidence="7">
    <location>
        <begin position="291"/>
        <end position="314"/>
    </location>
</feature>
<dbReference type="InterPro" id="IPR004254">
    <property type="entry name" value="AdipoR/HlyIII-related"/>
</dbReference>
<feature type="transmembrane region" description="Helical" evidence="7">
    <location>
        <begin position="122"/>
        <end position="141"/>
    </location>
</feature>
<dbReference type="GO" id="GO:0038023">
    <property type="term" value="F:signaling receptor activity"/>
    <property type="evidence" value="ECO:0007669"/>
    <property type="project" value="TreeGrafter"/>
</dbReference>
<keyword evidence="4 7" id="KW-1133">Transmembrane helix</keyword>
<protein>
    <submittedName>
        <fullName evidence="8">HCL002Cp</fullName>
    </submittedName>
</protein>
<dbReference type="GO" id="GO:0046872">
    <property type="term" value="F:metal ion binding"/>
    <property type="evidence" value="ECO:0007669"/>
    <property type="project" value="UniProtKB-KW"/>
</dbReference>